<sequence>MDYKMEELLPVMAKLAKRYTSGESTSVSYDTARRLMEAVVYCIKECETANKAVMLEGQRVDGMTAYERGYRIVLDKAEQAKAVYHRMILNFEDYGCQNYRDTILKGIPAFFLKYDARFEPQNHVLTLDYPVLKLSDSVAGADRILDYLTEAEYEQIFLQNFNREAVINLLEYVRPDYGSLYFDNLCIPVLIRAAGCMIGDEDVYSLKLDGRGEREAAAYFSEINPETAGNRLGGLLDILEKKVMGEAYRGIFRNCAHDLAVRIQNGSRF</sequence>
<name>A0A4R3JVX2_9FIRM</name>
<reference evidence="1 2" key="1">
    <citation type="submission" date="2019-03" db="EMBL/GenBank/DDBJ databases">
        <title>Genomic Encyclopedia of Type Strains, Phase IV (KMG-IV): sequencing the most valuable type-strain genomes for metagenomic binning, comparative biology and taxonomic classification.</title>
        <authorList>
            <person name="Goeker M."/>
        </authorList>
    </citation>
    <scope>NUCLEOTIDE SEQUENCE [LARGE SCALE GENOMIC DNA]</scope>
    <source>
        <strain evidence="1 2">DSM 29489</strain>
    </source>
</reference>
<accession>A0A4R3JVX2</accession>
<dbReference type="Proteomes" id="UP000295726">
    <property type="component" value="Unassembled WGS sequence"/>
</dbReference>
<dbReference type="InterPro" id="IPR045751">
    <property type="entry name" value="DUF6179"/>
</dbReference>
<dbReference type="RefSeq" id="WP_132384228.1">
    <property type="nucleotide sequence ID" value="NZ_DAIPCY010000019.1"/>
</dbReference>
<dbReference type="EMBL" id="SLZZ01000053">
    <property type="protein sequence ID" value="TCS72346.1"/>
    <property type="molecule type" value="Genomic_DNA"/>
</dbReference>
<evidence type="ECO:0000313" key="1">
    <source>
        <dbReference type="EMBL" id="TCS72346.1"/>
    </source>
</evidence>
<evidence type="ECO:0000313" key="2">
    <source>
        <dbReference type="Proteomes" id="UP000295726"/>
    </source>
</evidence>
<comment type="caution">
    <text evidence="1">The sequence shown here is derived from an EMBL/GenBank/DDBJ whole genome shotgun (WGS) entry which is preliminary data.</text>
</comment>
<dbReference type="Pfam" id="PF19677">
    <property type="entry name" value="DUF6179"/>
    <property type="match status" value="1"/>
</dbReference>
<gene>
    <name evidence="1" type="ORF">EDD59_1535</name>
</gene>
<dbReference type="AlphaFoldDB" id="A0A4R3JVX2"/>
<keyword evidence="2" id="KW-1185">Reference proteome</keyword>
<dbReference type="OrthoDB" id="1907610at2"/>
<proteinExistence type="predicted"/>
<organism evidence="1 2">
    <name type="scientific">Muricomes intestini</name>
    <dbReference type="NCBI Taxonomy" id="1796634"/>
    <lineage>
        <taxon>Bacteria</taxon>
        <taxon>Bacillati</taxon>
        <taxon>Bacillota</taxon>
        <taxon>Clostridia</taxon>
        <taxon>Lachnospirales</taxon>
        <taxon>Lachnospiraceae</taxon>
        <taxon>Muricomes</taxon>
    </lineage>
</organism>
<protein>
    <submittedName>
        <fullName evidence="1">Uncharacterized protein</fullName>
    </submittedName>
</protein>